<sequence>MPKALRNLLWPFLFLISGAGAASVLCPAESAQVAERIIGYPDSVVPAYRLRPWLIGIICFVPFIASVIYRCSSTLDRYTIRVFLNSFAICFGALFIVMFLEDIQDNLSDFQESPQMWELLAKHYLIKLPALLVFILPYSLMLSLLWALGKMSKSQEIVAMIQTGRSITRIVAPLISFGFLTSIVCLIFNYHWAPYADSQEKSILDAASGKAKTEAKHVAFQNGDDTRQWYVGSFPFDHSQGAPLQSVSISVLDEHQTLRQRIIADTATWSLEDRKWTLTKPVIFDFSADETTVTPHQSSLVFDWPETPFQIIKPGLKPPLLGIPGLTSWLSNHRDHPLSDKRTYLTHWHYRFSLPFMCLITILLAAPLGIVFNRRGLGGGVAVAIFLCAGMIFCSTVFPTLGESGHLPPFIAAWATNILFTFVALILFYRRMTGQPIYQTIKSWFGS</sequence>
<accession>A0ABW5DZV1</accession>
<evidence type="ECO:0000256" key="2">
    <source>
        <dbReference type="ARBA" id="ARBA00022475"/>
    </source>
</evidence>
<keyword evidence="2" id="KW-1003">Cell membrane</keyword>
<keyword evidence="5 6" id="KW-0472">Membrane</keyword>
<reference evidence="8" key="1">
    <citation type="journal article" date="2019" name="Int. J. Syst. Evol. Microbiol.">
        <title>The Global Catalogue of Microorganisms (GCM) 10K type strain sequencing project: providing services to taxonomists for standard genome sequencing and annotation.</title>
        <authorList>
            <consortium name="The Broad Institute Genomics Platform"/>
            <consortium name="The Broad Institute Genome Sequencing Center for Infectious Disease"/>
            <person name="Wu L."/>
            <person name="Ma J."/>
        </authorList>
    </citation>
    <scope>NUCLEOTIDE SEQUENCE [LARGE SCALE GENOMIC DNA]</scope>
    <source>
        <strain evidence="8">JCM 16545</strain>
    </source>
</reference>
<protein>
    <submittedName>
        <fullName evidence="7">LptF/LptG family permease</fullName>
    </submittedName>
</protein>
<dbReference type="PANTHER" id="PTHR33529:SF6">
    <property type="entry name" value="YJGP_YJGQ FAMILY PERMEASE"/>
    <property type="match status" value="1"/>
</dbReference>
<keyword evidence="3 6" id="KW-0812">Transmembrane</keyword>
<dbReference type="Proteomes" id="UP001597297">
    <property type="component" value="Unassembled WGS sequence"/>
</dbReference>
<evidence type="ECO:0000256" key="5">
    <source>
        <dbReference type="ARBA" id="ARBA00023136"/>
    </source>
</evidence>
<feature type="transmembrane region" description="Helical" evidence="6">
    <location>
        <begin position="379"/>
        <end position="398"/>
    </location>
</feature>
<evidence type="ECO:0000256" key="1">
    <source>
        <dbReference type="ARBA" id="ARBA00004651"/>
    </source>
</evidence>
<dbReference type="RefSeq" id="WP_377095151.1">
    <property type="nucleotide sequence ID" value="NZ_JBHSJM010000001.1"/>
</dbReference>
<feature type="transmembrane region" description="Helical" evidence="6">
    <location>
        <begin position="352"/>
        <end position="372"/>
    </location>
</feature>
<organism evidence="7 8">
    <name type="scientific">Rubritalea spongiae</name>
    <dbReference type="NCBI Taxonomy" id="430797"/>
    <lineage>
        <taxon>Bacteria</taxon>
        <taxon>Pseudomonadati</taxon>
        <taxon>Verrucomicrobiota</taxon>
        <taxon>Verrucomicrobiia</taxon>
        <taxon>Verrucomicrobiales</taxon>
        <taxon>Rubritaleaceae</taxon>
        <taxon>Rubritalea</taxon>
    </lineage>
</organism>
<feature type="transmembrane region" description="Helical" evidence="6">
    <location>
        <begin position="52"/>
        <end position="70"/>
    </location>
</feature>
<keyword evidence="8" id="KW-1185">Reference proteome</keyword>
<dbReference type="Pfam" id="PF03739">
    <property type="entry name" value="LptF_LptG"/>
    <property type="match status" value="1"/>
</dbReference>
<dbReference type="InterPro" id="IPR005495">
    <property type="entry name" value="LptG/LptF_permease"/>
</dbReference>
<dbReference type="EMBL" id="JBHUJC010000013">
    <property type="protein sequence ID" value="MFD2275851.1"/>
    <property type="molecule type" value="Genomic_DNA"/>
</dbReference>
<keyword evidence="4 6" id="KW-1133">Transmembrane helix</keyword>
<evidence type="ECO:0000256" key="4">
    <source>
        <dbReference type="ARBA" id="ARBA00022989"/>
    </source>
</evidence>
<feature type="transmembrane region" description="Helical" evidence="6">
    <location>
        <begin position="82"/>
        <end position="100"/>
    </location>
</feature>
<feature type="transmembrane region" description="Helical" evidence="6">
    <location>
        <begin position="170"/>
        <end position="192"/>
    </location>
</feature>
<evidence type="ECO:0000313" key="8">
    <source>
        <dbReference type="Proteomes" id="UP001597297"/>
    </source>
</evidence>
<evidence type="ECO:0000256" key="3">
    <source>
        <dbReference type="ARBA" id="ARBA00022692"/>
    </source>
</evidence>
<comment type="subcellular location">
    <subcellularLocation>
        <location evidence="1">Cell membrane</location>
        <topology evidence="1">Multi-pass membrane protein</topology>
    </subcellularLocation>
</comment>
<gene>
    <name evidence="7" type="ORF">ACFSQZ_05175</name>
</gene>
<comment type="caution">
    <text evidence="7">The sequence shown here is derived from an EMBL/GenBank/DDBJ whole genome shotgun (WGS) entry which is preliminary data.</text>
</comment>
<proteinExistence type="predicted"/>
<name>A0ABW5DZV1_9BACT</name>
<feature type="transmembrane region" description="Helical" evidence="6">
    <location>
        <begin position="124"/>
        <end position="149"/>
    </location>
</feature>
<feature type="transmembrane region" description="Helical" evidence="6">
    <location>
        <begin position="410"/>
        <end position="429"/>
    </location>
</feature>
<evidence type="ECO:0000256" key="6">
    <source>
        <dbReference type="SAM" id="Phobius"/>
    </source>
</evidence>
<evidence type="ECO:0000313" key="7">
    <source>
        <dbReference type="EMBL" id="MFD2275851.1"/>
    </source>
</evidence>
<dbReference type="PANTHER" id="PTHR33529">
    <property type="entry name" value="SLR0882 PROTEIN-RELATED"/>
    <property type="match status" value="1"/>
</dbReference>